<keyword evidence="16" id="KW-1185">Reference proteome</keyword>
<evidence type="ECO:0000256" key="4">
    <source>
        <dbReference type="ARBA" id="ARBA00022617"/>
    </source>
</evidence>
<dbReference type="Pfam" id="PF03188">
    <property type="entry name" value="Cytochrom_B561"/>
    <property type="match status" value="1"/>
</dbReference>
<evidence type="ECO:0000313" key="16">
    <source>
        <dbReference type="Proteomes" id="UP000295252"/>
    </source>
</evidence>
<evidence type="ECO:0000256" key="9">
    <source>
        <dbReference type="ARBA" id="ARBA00023004"/>
    </source>
</evidence>
<evidence type="ECO:0000256" key="11">
    <source>
        <dbReference type="ARBA" id="ARBA00024225"/>
    </source>
</evidence>
<keyword evidence="10 13" id="KW-0472">Membrane</keyword>
<keyword evidence="4" id="KW-0349">Heme</keyword>
<dbReference type="Gene3D" id="1.20.120.1770">
    <property type="match status" value="1"/>
</dbReference>
<dbReference type="InterPro" id="IPR006593">
    <property type="entry name" value="Cyt_b561/ferric_Rdtase_TM"/>
</dbReference>
<sequence length="222" mass="25152">MALKSSSYQTSATPISLFAHLVFIAIFILVLVWLLKFREGLSFQSDNKLKLFNLHPLFMVIGFVLISGQAIMTYKTFPATRKRQKLVHMTLNFIALVAAIVGLYAVFQYHHDLGIPHVYTLHSWFGISTASLFFLQWLFGFFAFWVRARDSTTRANLAPWHVLLGMVIFSMAILSAVTGLIEKFTFMSLRRGQEALIVNFTGLLIFLFGVSVGCTVLLPRSY</sequence>
<feature type="transmembrane region" description="Helical" evidence="13">
    <location>
        <begin position="86"/>
        <end position="107"/>
    </location>
</feature>
<dbReference type="GO" id="GO:0016020">
    <property type="term" value="C:membrane"/>
    <property type="evidence" value="ECO:0007669"/>
    <property type="project" value="UniProtKB-SubCell"/>
</dbReference>
<feature type="transmembrane region" description="Helical" evidence="13">
    <location>
        <begin position="12"/>
        <end position="34"/>
    </location>
</feature>
<feature type="transmembrane region" description="Helical" evidence="13">
    <location>
        <begin position="127"/>
        <end position="146"/>
    </location>
</feature>
<dbReference type="CDD" id="cd08766">
    <property type="entry name" value="Cyt_b561_ACYB-1_like"/>
    <property type="match status" value="1"/>
</dbReference>
<keyword evidence="9" id="KW-0408">Iron</keyword>
<name>A0A068UAA6_COFCA</name>
<keyword evidence="6" id="KW-0479">Metal-binding</keyword>
<protein>
    <recommendedName>
        <fullName evidence="11">ascorbate ferrireductase (transmembrane)</fullName>
        <ecNumber evidence="11">7.2.1.3</ecNumber>
    </recommendedName>
</protein>
<comment type="subcellular location">
    <subcellularLocation>
        <location evidence="2">Membrane</location>
        <topology evidence="2">Multi-pass membrane protein</topology>
    </subcellularLocation>
</comment>
<comment type="catalytic activity">
    <reaction evidence="12">
        <text>Fe(3+)(out) + L-ascorbate(in) = monodehydro-L-ascorbate radical(in) + Fe(2+)(out) + H(+)</text>
        <dbReference type="Rhea" id="RHEA:30403"/>
        <dbReference type="ChEBI" id="CHEBI:15378"/>
        <dbReference type="ChEBI" id="CHEBI:29033"/>
        <dbReference type="ChEBI" id="CHEBI:29034"/>
        <dbReference type="ChEBI" id="CHEBI:38290"/>
        <dbReference type="ChEBI" id="CHEBI:59513"/>
        <dbReference type="EC" id="7.2.1.3"/>
    </reaction>
</comment>
<evidence type="ECO:0000313" key="15">
    <source>
        <dbReference type="EMBL" id="CDP05495.1"/>
    </source>
</evidence>
<proteinExistence type="predicted"/>
<accession>A0A068UAA6</accession>
<evidence type="ECO:0000259" key="14">
    <source>
        <dbReference type="PROSITE" id="PS50939"/>
    </source>
</evidence>
<dbReference type="FunFam" id="1.20.120.1770:FF:000001">
    <property type="entry name" value="Cytochrome b reductase 1"/>
    <property type="match status" value="1"/>
</dbReference>
<feature type="transmembrane region" description="Helical" evidence="13">
    <location>
        <begin position="158"/>
        <end position="181"/>
    </location>
</feature>
<evidence type="ECO:0000256" key="8">
    <source>
        <dbReference type="ARBA" id="ARBA00022989"/>
    </source>
</evidence>
<dbReference type="InParanoid" id="A0A068UAA6"/>
<evidence type="ECO:0000256" key="2">
    <source>
        <dbReference type="ARBA" id="ARBA00004141"/>
    </source>
</evidence>
<feature type="domain" description="Cytochrome b561" evidence="14">
    <location>
        <begin position="18"/>
        <end position="217"/>
    </location>
</feature>
<dbReference type="PROSITE" id="PS50939">
    <property type="entry name" value="CYTOCHROME_B561"/>
    <property type="match status" value="1"/>
</dbReference>
<dbReference type="InterPro" id="IPR043205">
    <property type="entry name" value="CYB561/CYBRD1-like"/>
</dbReference>
<dbReference type="GO" id="GO:0046872">
    <property type="term" value="F:metal ion binding"/>
    <property type="evidence" value="ECO:0007669"/>
    <property type="project" value="UniProtKB-KW"/>
</dbReference>
<dbReference type="PhylomeDB" id="A0A068UAA6"/>
<dbReference type="AlphaFoldDB" id="A0A068UAA6"/>
<dbReference type="PANTHER" id="PTHR10106">
    <property type="entry name" value="CYTOCHROME B561-RELATED"/>
    <property type="match status" value="1"/>
</dbReference>
<dbReference type="OMA" id="MAYKTVP"/>
<organism evidence="15 16">
    <name type="scientific">Coffea canephora</name>
    <name type="common">Robusta coffee</name>
    <dbReference type="NCBI Taxonomy" id="49390"/>
    <lineage>
        <taxon>Eukaryota</taxon>
        <taxon>Viridiplantae</taxon>
        <taxon>Streptophyta</taxon>
        <taxon>Embryophyta</taxon>
        <taxon>Tracheophyta</taxon>
        <taxon>Spermatophyta</taxon>
        <taxon>Magnoliopsida</taxon>
        <taxon>eudicotyledons</taxon>
        <taxon>Gunneridae</taxon>
        <taxon>Pentapetalae</taxon>
        <taxon>asterids</taxon>
        <taxon>lamiids</taxon>
        <taxon>Gentianales</taxon>
        <taxon>Rubiaceae</taxon>
        <taxon>Ixoroideae</taxon>
        <taxon>Gardenieae complex</taxon>
        <taxon>Bertiereae - Coffeeae clade</taxon>
        <taxon>Coffeeae</taxon>
        <taxon>Coffea</taxon>
    </lineage>
</organism>
<dbReference type="Gramene" id="CDP05495">
    <property type="protein sequence ID" value="CDP05495"/>
    <property type="gene ID" value="GSCOC_T00020569001"/>
</dbReference>
<reference evidence="16" key="1">
    <citation type="journal article" date="2014" name="Science">
        <title>The coffee genome provides insight into the convergent evolution of caffeine biosynthesis.</title>
        <authorList>
            <person name="Denoeud F."/>
            <person name="Carretero-Paulet L."/>
            <person name="Dereeper A."/>
            <person name="Droc G."/>
            <person name="Guyot R."/>
            <person name="Pietrella M."/>
            <person name="Zheng C."/>
            <person name="Alberti A."/>
            <person name="Anthony F."/>
            <person name="Aprea G."/>
            <person name="Aury J.M."/>
            <person name="Bento P."/>
            <person name="Bernard M."/>
            <person name="Bocs S."/>
            <person name="Campa C."/>
            <person name="Cenci A."/>
            <person name="Combes M.C."/>
            <person name="Crouzillat D."/>
            <person name="Da Silva C."/>
            <person name="Daddiego L."/>
            <person name="De Bellis F."/>
            <person name="Dussert S."/>
            <person name="Garsmeur O."/>
            <person name="Gayraud T."/>
            <person name="Guignon V."/>
            <person name="Jahn K."/>
            <person name="Jamilloux V."/>
            <person name="Joet T."/>
            <person name="Labadie K."/>
            <person name="Lan T."/>
            <person name="Leclercq J."/>
            <person name="Lepelley M."/>
            <person name="Leroy T."/>
            <person name="Li L.T."/>
            <person name="Librado P."/>
            <person name="Lopez L."/>
            <person name="Munoz A."/>
            <person name="Noel B."/>
            <person name="Pallavicini A."/>
            <person name="Perrotta G."/>
            <person name="Poncet V."/>
            <person name="Pot D."/>
            <person name="Priyono X."/>
            <person name="Rigoreau M."/>
            <person name="Rouard M."/>
            <person name="Rozas J."/>
            <person name="Tranchant-Dubreuil C."/>
            <person name="VanBuren R."/>
            <person name="Zhang Q."/>
            <person name="Andrade A.C."/>
            <person name="Argout X."/>
            <person name="Bertrand B."/>
            <person name="de Kochko A."/>
            <person name="Graziosi G."/>
            <person name="Henry R.J."/>
            <person name="Jayarama X."/>
            <person name="Ming R."/>
            <person name="Nagai C."/>
            <person name="Rounsley S."/>
            <person name="Sankoff D."/>
            <person name="Giuliano G."/>
            <person name="Albert V.A."/>
            <person name="Wincker P."/>
            <person name="Lashermes P."/>
        </authorList>
    </citation>
    <scope>NUCLEOTIDE SEQUENCE [LARGE SCALE GENOMIC DNA]</scope>
    <source>
        <strain evidence="16">cv. DH200-94</strain>
    </source>
</reference>
<dbReference type="EMBL" id="HG739100">
    <property type="protein sequence ID" value="CDP05495.1"/>
    <property type="molecule type" value="Genomic_DNA"/>
</dbReference>
<keyword evidence="3" id="KW-0813">Transport</keyword>
<dbReference type="SMART" id="SM00665">
    <property type="entry name" value="B561"/>
    <property type="match status" value="1"/>
</dbReference>
<keyword evidence="7" id="KW-0249">Electron transport</keyword>
<evidence type="ECO:0000256" key="3">
    <source>
        <dbReference type="ARBA" id="ARBA00022448"/>
    </source>
</evidence>
<dbReference type="PANTHER" id="PTHR10106:SF43">
    <property type="entry name" value="CYTOCHROME B561 FAMILY PROTEIN, EXPRESSED"/>
    <property type="match status" value="1"/>
</dbReference>
<evidence type="ECO:0000256" key="6">
    <source>
        <dbReference type="ARBA" id="ARBA00022723"/>
    </source>
</evidence>
<evidence type="ECO:0000256" key="1">
    <source>
        <dbReference type="ARBA" id="ARBA00001970"/>
    </source>
</evidence>
<evidence type="ECO:0000256" key="5">
    <source>
        <dbReference type="ARBA" id="ARBA00022692"/>
    </source>
</evidence>
<evidence type="ECO:0000256" key="12">
    <source>
        <dbReference type="ARBA" id="ARBA00051575"/>
    </source>
</evidence>
<dbReference type="Proteomes" id="UP000295252">
    <property type="component" value="Chromosome III"/>
</dbReference>
<keyword evidence="8 13" id="KW-1133">Transmembrane helix</keyword>
<dbReference type="OrthoDB" id="907479at2759"/>
<feature type="transmembrane region" description="Helical" evidence="13">
    <location>
        <begin position="54"/>
        <end position="74"/>
    </location>
</feature>
<evidence type="ECO:0000256" key="7">
    <source>
        <dbReference type="ARBA" id="ARBA00022982"/>
    </source>
</evidence>
<evidence type="ECO:0000256" key="10">
    <source>
        <dbReference type="ARBA" id="ARBA00023136"/>
    </source>
</evidence>
<evidence type="ECO:0000256" key="13">
    <source>
        <dbReference type="SAM" id="Phobius"/>
    </source>
</evidence>
<dbReference type="EC" id="7.2.1.3" evidence="11"/>
<dbReference type="STRING" id="49390.A0A068UAA6"/>
<feature type="transmembrane region" description="Helical" evidence="13">
    <location>
        <begin position="196"/>
        <end position="218"/>
    </location>
</feature>
<comment type="cofactor">
    <cofactor evidence="1">
        <name>heme b</name>
        <dbReference type="ChEBI" id="CHEBI:60344"/>
    </cofactor>
</comment>
<gene>
    <name evidence="15" type="ORF">GSCOC_T00020569001</name>
</gene>
<keyword evidence="5 13" id="KW-0812">Transmembrane</keyword>
<dbReference type="GO" id="GO:0140571">
    <property type="term" value="F:transmembrane ascorbate ferrireductase activity"/>
    <property type="evidence" value="ECO:0007669"/>
    <property type="project" value="UniProtKB-EC"/>
</dbReference>